<keyword evidence="1" id="KW-0732">Signal</keyword>
<evidence type="ECO:0000313" key="3">
    <source>
        <dbReference type="Proteomes" id="UP000030759"/>
    </source>
</evidence>
<keyword evidence="2" id="KW-0121">Carboxypeptidase</keyword>
<dbReference type="AlphaFoldDB" id="A0A061IC86"/>
<keyword evidence="2" id="KW-0378">Hydrolase</keyword>
<feature type="signal peptide" evidence="1">
    <location>
        <begin position="1"/>
        <end position="19"/>
    </location>
</feature>
<name>A0A061IC86_CRIGR</name>
<gene>
    <name evidence="2" type="ORF">H671_3g9604</name>
</gene>
<organism evidence="2 3">
    <name type="scientific">Cricetulus griseus</name>
    <name type="common">Chinese hamster</name>
    <name type="synonym">Cricetulus barabensis griseus</name>
    <dbReference type="NCBI Taxonomy" id="10029"/>
    <lineage>
        <taxon>Eukaryota</taxon>
        <taxon>Metazoa</taxon>
        <taxon>Chordata</taxon>
        <taxon>Craniata</taxon>
        <taxon>Vertebrata</taxon>
        <taxon>Euteleostomi</taxon>
        <taxon>Mammalia</taxon>
        <taxon>Eutheria</taxon>
        <taxon>Euarchontoglires</taxon>
        <taxon>Glires</taxon>
        <taxon>Rodentia</taxon>
        <taxon>Myomorpha</taxon>
        <taxon>Muroidea</taxon>
        <taxon>Cricetidae</taxon>
        <taxon>Cricetinae</taxon>
        <taxon>Cricetulus</taxon>
    </lineage>
</organism>
<protein>
    <submittedName>
        <fullName evidence="2">Lysosomal Pro-X carboxypeptidase-like protein</fullName>
        <ecNumber evidence="2">3.4.16.2</ecNumber>
    </submittedName>
</protein>
<dbReference type="GO" id="GO:0004185">
    <property type="term" value="F:serine-type carboxypeptidase activity"/>
    <property type="evidence" value="ECO:0007669"/>
    <property type="project" value="UniProtKB-EC"/>
</dbReference>
<feature type="chain" id="PRO_5001600682" evidence="1">
    <location>
        <begin position="20"/>
        <end position="88"/>
    </location>
</feature>
<dbReference type="EC" id="3.4.16.2" evidence="2"/>
<keyword evidence="2" id="KW-0645">Protease</keyword>
<accession>A0A061IC86</accession>
<sequence>MGGLAFLLLPFLAPMATTAVNPALKALASLNLEVFPTFQPDEANNYSVFYFEQKYSVFGLIASSGTPVEEPIKSQKYYSPSSIIPQAA</sequence>
<reference evidence="3" key="1">
    <citation type="journal article" date="2013" name="Nat. Biotechnol.">
        <title>Chinese hamster genome sequenced from sorted chromosomes.</title>
        <authorList>
            <person name="Brinkrolf K."/>
            <person name="Rupp O."/>
            <person name="Laux H."/>
            <person name="Kollin F."/>
            <person name="Ernst W."/>
            <person name="Linke B."/>
            <person name="Kofler R."/>
            <person name="Romand S."/>
            <person name="Hesse F."/>
            <person name="Budach W.E."/>
            <person name="Galosy S."/>
            <person name="Muller D."/>
            <person name="Noll T."/>
            <person name="Wienberg J."/>
            <person name="Jostock T."/>
            <person name="Leonard M."/>
            <person name="Grillari J."/>
            <person name="Tauch A."/>
            <person name="Goesmann A."/>
            <person name="Helk B."/>
            <person name="Mott J.E."/>
            <person name="Puhler A."/>
            <person name="Borth N."/>
        </authorList>
    </citation>
    <scope>NUCLEOTIDE SEQUENCE [LARGE SCALE GENOMIC DNA]</scope>
    <source>
        <strain evidence="3">17A/GY</strain>
    </source>
</reference>
<evidence type="ECO:0000313" key="2">
    <source>
        <dbReference type="EMBL" id="ERE79437.1"/>
    </source>
</evidence>
<evidence type="ECO:0000256" key="1">
    <source>
        <dbReference type="SAM" id="SignalP"/>
    </source>
</evidence>
<dbReference type="EMBL" id="KE672263">
    <property type="protein sequence ID" value="ERE79437.1"/>
    <property type="molecule type" value="Genomic_DNA"/>
</dbReference>
<proteinExistence type="predicted"/>
<dbReference type="Proteomes" id="UP000030759">
    <property type="component" value="Unassembled WGS sequence"/>
</dbReference>